<evidence type="ECO:0000313" key="2">
    <source>
        <dbReference type="Proteomes" id="UP000023152"/>
    </source>
</evidence>
<accession>X6PCT6</accession>
<comment type="caution">
    <text evidence="1">The sequence shown here is derived from an EMBL/GenBank/DDBJ whole genome shotgun (WGS) entry which is preliminary data.</text>
</comment>
<name>X6PCT6_RETFI</name>
<evidence type="ECO:0000313" key="1">
    <source>
        <dbReference type="EMBL" id="ETO36330.1"/>
    </source>
</evidence>
<protein>
    <submittedName>
        <fullName evidence="1">Uncharacterized protein</fullName>
    </submittedName>
</protein>
<dbReference type="EMBL" id="ASPP01000768">
    <property type="protein sequence ID" value="ETO36330.1"/>
    <property type="molecule type" value="Genomic_DNA"/>
</dbReference>
<dbReference type="Proteomes" id="UP000023152">
    <property type="component" value="Unassembled WGS sequence"/>
</dbReference>
<sequence>MRFVNSVEEPKLEAELSKKQDKFAFNWKNTHDWKNHGWETEAGVSYEGFDKLAIGAKVSFDKPSHDKNFGLKDYNLKLEYQRNPNQTFVLGTEKKFSEISLGGFAAVRDGTIGFGKLKINQIDREHPNWHVGVEQSVGDASTVTATLQDGTSSSVLFKGKLDKFEGHLVYHCRWNKSPAERHSLEYKLIFNC</sequence>
<dbReference type="AlphaFoldDB" id="X6PCT6"/>
<gene>
    <name evidence="1" type="ORF">RFI_00732</name>
</gene>
<reference evidence="1 2" key="1">
    <citation type="journal article" date="2013" name="Curr. Biol.">
        <title>The Genome of the Foraminiferan Reticulomyxa filosa.</title>
        <authorList>
            <person name="Glockner G."/>
            <person name="Hulsmann N."/>
            <person name="Schleicher M."/>
            <person name="Noegel A.A."/>
            <person name="Eichinger L."/>
            <person name="Gallinger C."/>
            <person name="Pawlowski J."/>
            <person name="Sierra R."/>
            <person name="Euteneuer U."/>
            <person name="Pillet L."/>
            <person name="Moustafa A."/>
            <person name="Platzer M."/>
            <person name="Groth M."/>
            <person name="Szafranski K."/>
            <person name="Schliwa M."/>
        </authorList>
    </citation>
    <scope>NUCLEOTIDE SEQUENCE [LARGE SCALE GENOMIC DNA]</scope>
</reference>
<keyword evidence="2" id="KW-1185">Reference proteome</keyword>
<proteinExistence type="predicted"/>
<organism evidence="1 2">
    <name type="scientific">Reticulomyxa filosa</name>
    <dbReference type="NCBI Taxonomy" id="46433"/>
    <lineage>
        <taxon>Eukaryota</taxon>
        <taxon>Sar</taxon>
        <taxon>Rhizaria</taxon>
        <taxon>Retaria</taxon>
        <taxon>Foraminifera</taxon>
        <taxon>Monothalamids</taxon>
        <taxon>Reticulomyxidae</taxon>
        <taxon>Reticulomyxa</taxon>
    </lineage>
</organism>